<dbReference type="PANTHER" id="PTHR46333:SF2">
    <property type="entry name" value="CYTOKINESIS PROTEIN 3"/>
    <property type="match status" value="1"/>
</dbReference>
<accession>A0ABS6EAW5</accession>
<dbReference type="RefSeq" id="WP_216521440.1">
    <property type="nucleotide sequence ID" value="NZ_JAHLPM010000017.1"/>
</dbReference>
<keyword evidence="1" id="KW-1133">Transmembrane helix</keyword>
<dbReference type="InterPro" id="IPR002931">
    <property type="entry name" value="Transglutaminase-like"/>
</dbReference>
<evidence type="ECO:0000313" key="3">
    <source>
        <dbReference type="EMBL" id="MBU5439671.1"/>
    </source>
</evidence>
<name>A0ABS6EAW5_9FIRM</name>
<organism evidence="3 4">
    <name type="scientific">Tissierella simiarum</name>
    <dbReference type="NCBI Taxonomy" id="2841534"/>
    <lineage>
        <taxon>Bacteria</taxon>
        <taxon>Bacillati</taxon>
        <taxon>Bacillota</taxon>
        <taxon>Tissierellia</taxon>
        <taxon>Tissierellales</taxon>
        <taxon>Tissierellaceae</taxon>
        <taxon>Tissierella</taxon>
    </lineage>
</organism>
<dbReference type="Pfam" id="PF01841">
    <property type="entry name" value="Transglut_core"/>
    <property type="match status" value="1"/>
</dbReference>
<keyword evidence="4" id="KW-1185">Reference proteome</keyword>
<dbReference type="PANTHER" id="PTHR46333">
    <property type="entry name" value="CYTOKINESIS PROTEIN 3"/>
    <property type="match status" value="1"/>
</dbReference>
<evidence type="ECO:0000256" key="1">
    <source>
        <dbReference type="SAM" id="Phobius"/>
    </source>
</evidence>
<reference evidence="3 4" key="1">
    <citation type="submission" date="2021-06" db="EMBL/GenBank/DDBJ databases">
        <authorList>
            <person name="Sun Q."/>
            <person name="Li D."/>
        </authorList>
    </citation>
    <scope>NUCLEOTIDE SEQUENCE [LARGE SCALE GENOMIC DNA]</scope>
    <source>
        <strain evidence="3 4">MSJ-40</strain>
    </source>
</reference>
<keyword evidence="1" id="KW-0472">Membrane</keyword>
<evidence type="ECO:0000259" key="2">
    <source>
        <dbReference type="Pfam" id="PF01841"/>
    </source>
</evidence>
<dbReference type="InterPro" id="IPR052557">
    <property type="entry name" value="CAP/Cytokinesis_protein"/>
</dbReference>
<gene>
    <name evidence="3" type="ORF">KQI42_16775</name>
</gene>
<comment type="caution">
    <text evidence="3">The sequence shown here is derived from an EMBL/GenBank/DDBJ whole genome shotgun (WGS) entry which is preliminary data.</text>
</comment>
<proteinExistence type="predicted"/>
<sequence>MGKKLFKILLAEILIILMLFTSYYFYNNKDKFSFNIIPSSSLKKSLKNEIVKEPQLYDELENALIEGKGHINIKGMAGYKNSDQVFKVIEEIVINNPEIMYYTGTKYFQGVLTPSYSKTNEEILNHQEEIRKARDKFISEYINSSMTDYEKVKAVHDYIVNNAKYDKRLFETGEVPPESYVPYGVLVLGVGVCEGYAKAMKYLLDEVQVKSLVVVGKSKGQNHAWNIVEIEGEHYHVDPTWDDPITDDGSNILSYDYFNLSDDQISKTHSWNREKYPVCNNDKFNYFVYNDLIINDKKEFDDKLKDVLIRRKKSFEGKITNFDKKDFSIEDSIENIVWSNPQKIRLTSYTYYLNKENGSIKFDFKY</sequence>
<evidence type="ECO:0000313" key="4">
    <source>
        <dbReference type="Proteomes" id="UP000749471"/>
    </source>
</evidence>
<protein>
    <recommendedName>
        <fullName evidence="2">Transglutaminase-like domain-containing protein</fullName>
    </recommendedName>
</protein>
<dbReference type="Proteomes" id="UP000749471">
    <property type="component" value="Unassembled WGS sequence"/>
</dbReference>
<keyword evidence="1" id="KW-0812">Transmembrane</keyword>
<feature type="transmembrane region" description="Helical" evidence="1">
    <location>
        <begin position="5"/>
        <end position="26"/>
    </location>
</feature>
<dbReference type="EMBL" id="JAHLPM010000017">
    <property type="protein sequence ID" value="MBU5439671.1"/>
    <property type="molecule type" value="Genomic_DNA"/>
</dbReference>
<feature type="domain" description="Transglutaminase-like" evidence="2">
    <location>
        <begin position="140"/>
        <end position="239"/>
    </location>
</feature>